<accession>A0ACB9IK57</accession>
<reference evidence="1 2" key="2">
    <citation type="journal article" date="2022" name="Mol. Ecol. Resour.">
        <title>The genomes of chicory, endive, great burdock and yacon provide insights into Asteraceae paleo-polyploidization history and plant inulin production.</title>
        <authorList>
            <person name="Fan W."/>
            <person name="Wang S."/>
            <person name="Wang H."/>
            <person name="Wang A."/>
            <person name="Jiang F."/>
            <person name="Liu H."/>
            <person name="Zhao H."/>
            <person name="Xu D."/>
            <person name="Zhang Y."/>
        </authorList>
    </citation>
    <scope>NUCLEOTIDE SEQUENCE [LARGE SCALE GENOMIC DNA]</scope>
    <source>
        <strain evidence="2">cv. Yunnan</strain>
        <tissue evidence="1">Leaves</tissue>
    </source>
</reference>
<sequence>MAGEENANANRIVDVGYDSEHESNRSMHIHPRGDVGDDIDERIKSRFLNKKTKAVEDKATDEVEKGNKKEMRTYRAKNWLQNLRKEKGPGGVNAMTWGDSRRTEKARGTQ</sequence>
<dbReference type="Proteomes" id="UP001056120">
    <property type="component" value="Linkage Group LG08"/>
</dbReference>
<gene>
    <name evidence="1" type="ORF">L1987_23807</name>
</gene>
<reference evidence="2" key="1">
    <citation type="journal article" date="2022" name="Mol. Ecol. Resour.">
        <title>The genomes of chicory, endive, great burdock and yacon provide insights into Asteraceae palaeo-polyploidization history and plant inulin production.</title>
        <authorList>
            <person name="Fan W."/>
            <person name="Wang S."/>
            <person name="Wang H."/>
            <person name="Wang A."/>
            <person name="Jiang F."/>
            <person name="Liu H."/>
            <person name="Zhao H."/>
            <person name="Xu D."/>
            <person name="Zhang Y."/>
        </authorList>
    </citation>
    <scope>NUCLEOTIDE SEQUENCE [LARGE SCALE GENOMIC DNA]</scope>
    <source>
        <strain evidence="2">cv. Yunnan</strain>
    </source>
</reference>
<comment type="caution">
    <text evidence="1">The sequence shown here is derived from an EMBL/GenBank/DDBJ whole genome shotgun (WGS) entry which is preliminary data.</text>
</comment>
<organism evidence="1 2">
    <name type="scientific">Smallanthus sonchifolius</name>
    <dbReference type="NCBI Taxonomy" id="185202"/>
    <lineage>
        <taxon>Eukaryota</taxon>
        <taxon>Viridiplantae</taxon>
        <taxon>Streptophyta</taxon>
        <taxon>Embryophyta</taxon>
        <taxon>Tracheophyta</taxon>
        <taxon>Spermatophyta</taxon>
        <taxon>Magnoliopsida</taxon>
        <taxon>eudicotyledons</taxon>
        <taxon>Gunneridae</taxon>
        <taxon>Pentapetalae</taxon>
        <taxon>asterids</taxon>
        <taxon>campanulids</taxon>
        <taxon>Asterales</taxon>
        <taxon>Asteraceae</taxon>
        <taxon>Asteroideae</taxon>
        <taxon>Heliantheae alliance</taxon>
        <taxon>Millerieae</taxon>
        <taxon>Smallanthus</taxon>
    </lineage>
</organism>
<protein>
    <submittedName>
        <fullName evidence="1">Uncharacterized protein</fullName>
    </submittedName>
</protein>
<keyword evidence="2" id="KW-1185">Reference proteome</keyword>
<dbReference type="EMBL" id="CM042025">
    <property type="protein sequence ID" value="KAI3807871.1"/>
    <property type="molecule type" value="Genomic_DNA"/>
</dbReference>
<proteinExistence type="predicted"/>
<evidence type="ECO:0000313" key="1">
    <source>
        <dbReference type="EMBL" id="KAI3807871.1"/>
    </source>
</evidence>
<name>A0ACB9IK57_9ASTR</name>
<evidence type="ECO:0000313" key="2">
    <source>
        <dbReference type="Proteomes" id="UP001056120"/>
    </source>
</evidence>